<name>A0A090TEW4_9VIBR</name>
<evidence type="ECO:0000256" key="8">
    <source>
        <dbReference type="ARBA" id="ARBA00024200"/>
    </source>
</evidence>
<dbReference type="CDD" id="cd00754">
    <property type="entry name" value="Ubl_MoaD"/>
    <property type="match status" value="1"/>
</dbReference>
<evidence type="ECO:0000256" key="5">
    <source>
        <dbReference type="ARBA" id="ARBA00022679"/>
    </source>
</evidence>
<evidence type="ECO:0000256" key="6">
    <source>
        <dbReference type="ARBA" id="ARBA00022741"/>
    </source>
</evidence>
<evidence type="ECO:0000256" key="3">
    <source>
        <dbReference type="ARBA" id="ARBA00011950"/>
    </source>
</evidence>
<dbReference type="Pfam" id="PF02597">
    <property type="entry name" value="ThiS"/>
    <property type="match status" value="1"/>
</dbReference>
<evidence type="ECO:0000256" key="2">
    <source>
        <dbReference type="ARBA" id="ARBA00005426"/>
    </source>
</evidence>
<dbReference type="EC" id="2.8.1.12" evidence="3"/>
<comment type="similarity">
    <text evidence="8">Belongs to the MoaD family.</text>
</comment>
<dbReference type="FunFam" id="3.10.20.30:FF:000010">
    <property type="entry name" value="Molybdopterin synthase sulfur carrier subunit"/>
    <property type="match status" value="1"/>
</dbReference>
<organism evidence="17 18">
    <name type="scientific">Vibrio maritimus</name>
    <dbReference type="NCBI Taxonomy" id="990268"/>
    <lineage>
        <taxon>Bacteria</taxon>
        <taxon>Pseudomonadati</taxon>
        <taxon>Pseudomonadota</taxon>
        <taxon>Gammaproteobacteria</taxon>
        <taxon>Vibrionales</taxon>
        <taxon>Vibrionaceae</taxon>
        <taxon>Vibrio</taxon>
    </lineage>
</organism>
<dbReference type="GO" id="GO:0030366">
    <property type="term" value="F:molybdopterin synthase activity"/>
    <property type="evidence" value="ECO:0007669"/>
    <property type="project" value="UniProtKB-EC"/>
</dbReference>
<dbReference type="CDD" id="cd00756">
    <property type="entry name" value="MoaE"/>
    <property type="match status" value="1"/>
</dbReference>
<evidence type="ECO:0000256" key="14">
    <source>
        <dbReference type="ARBA" id="ARBA00032474"/>
    </source>
</evidence>
<evidence type="ECO:0000256" key="13">
    <source>
        <dbReference type="ARBA" id="ARBA00030781"/>
    </source>
</evidence>
<dbReference type="InterPro" id="IPR016155">
    <property type="entry name" value="Mopterin_synth/thiamin_S_b"/>
</dbReference>
<gene>
    <name evidence="17" type="ORF">JCM19240_3191</name>
</gene>
<evidence type="ECO:0000256" key="10">
    <source>
        <dbReference type="ARBA" id="ARBA00026066"/>
    </source>
</evidence>
<dbReference type="InterPro" id="IPR036563">
    <property type="entry name" value="MoaE_sf"/>
</dbReference>
<evidence type="ECO:0000256" key="1">
    <source>
        <dbReference type="ARBA" id="ARBA00005046"/>
    </source>
</evidence>
<sequence length="233" mass="25665">MIKVLFFAQTRELVGVDALELEASFDTVEAIRAHLAKQEGKWDLALDSGKLLAAVNQDIVPLTATVSDGDEVAFFPPVTGGDMTIQVSVQQQDFSVGAEYEALAEGSASGAIVTFTGKVRDMNLGDNVQGMSLEHYPGMTERALEKICDEAETRWMLNGIRVIHRVGDLDAGDQIVFVGVSSAHRGAAFEACEFIMDYLKTKAPFWKKERTTESTRWVESRESDAQAAERWQK</sequence>
<comment type="similarity">
    <text evidence="2">Belongs to the MoaE family.</text>
</comment>
<dbReference type="Gene3D" id="3.10.20.30">
    <property type="match status" value="1"/>
</dbReference>
<dbReference type="InterPro" id="IPR003448">
    <property type="entry name" value="Mopterin_biosynth_MoaE"/>
</dbReference>
<dbReference type="SUPFAM" id="SSF54285">
    <property type="entry name" value="MoaD/ThiS"/>
    <property type="match status" value="1"/>
</dbReference>
<keyword evidence="18" id="KW-1185">Reference proteome</keyword>
<dbReference type="AlphaFoldDB" id="A0A090TEW4"/>
<dbReference type="Gene3D" id="3.90.1170.40">
    <property type="entry name" value="Molybdopterin biosynthesis MoaE subunit"/>
    <property type="match status" value="1"/>
</dbReference>
<protein>
    <recommendedName>
        <fullName evidence="4">Molybdopterin synthase catalytic subunit</fullName>
        <ecNumber evidence="3">2.8.1.12</ecNumber>
    </recommendedName>
    <alternativeName>
        <fullName evidence="13">MPT synthase subunit 2</fullName>
    </alternativeName>
    <alternativeName>
        <fullName evidence="11">Molybdenum cofactor biosynthesis protein E</fullName>
    </alternativeName>
    <alternativeName>
        <fullName evidence="9">Molybdopterin synthase sulfur carrier subunit</fullName>
    </alternativeName>
    <alternativeName>
        <fullName evidence="12">Molybdopterin-converting factor large subunit</fullName>
    </alternativeName>
    <alternativeName>
        <fullName evidence="14">Molybdopterin-converting factor subunit 2</fullName>
    </alternativeName>
</protein>
<keyword evidence="6" id="KW-0547">Nucleotide-binding</keyword>
<keyword evidence="7" id="KW-0501">Molybdenum cofactor biosynthesis</keyword>
<dbReference type="InterPro" id="IPR003749">
    <property type="entry name" value="ThiS/MoaD-like"/>
</dbReference>
<reference evidence="17 18" key="2">
    <citation type="submission" date="2014-09" db="EMBL/GenBank/DDBJ databases">
        <authorList>
            <consortium name="NBRP consortium"/>
            <person name="Sawabe T."/>
            <person name="Meirelles P."/>
            <person name="Nakanishi M."/>
            <person name="Sayaka M."/>
            <person name="Hattori M."/>
            <person name="Ohkuma M."/>
        </authorList>
    </citation>
    <scope>NUCLEOTIDE SEQUENCE [LARGE SCALE GENOMIC DNA]</scope>
    <source>
        <strain evidence="17 18">JCM 19240</strain>
    </source>
</reference>
<evidence type="ECO:0000256" key="11">
    <source>
        <dbReference type="ARBA" id="ARBA00029745"/>
    </source>
</evidence>
<evidence type="ECO:0000256" key="7">
    <source>
        <dbReference type="ARBA" id="ARBA00023150"/>
    </source>
</evidence>
<dbReference type="Pfam" id="PF02391">
    <property type="entry name" value="MoaE"/>
    <property type="match status" value="1"/>
</dbReference>
<reference evidence="17 18" key="1">
    <citation type="submission" date="2014-09" db="EMBL/GenBank/DDBJ databases">
        <title>Vibrio maritimus JCM 19240. (C210) whole genome shotgun sequence.</title>
        <authorList>
            <person name="Sawabe T."/>
            <person name="Meirelles P."/>
            <person name="Nakanishi M."/>
            <person name="Sayaka M."/>
            <person name="Hattori M."/>
            <person name="Ohkuma M."/>
        </authorList>
    </citation>
    <scope>NUCLEOTIDE SEQUENCE [LARGE SCALE GENOMIC DNA]</scope>
    <source>
        <strain evidence="17 18">JCM 19240</strain>
    </source>
</reference>
<comment type="caution">
    <text evidence="17">The sequence shown here is derived from an EMBL/GenBank/DDBJ whole genome shotgun (WGS) entry which is preliminary data.</text>
</comment>
<dbReference type="FunFam" id="3.90.1170.40:FF:000001">
    <property type="entry name" value="Molybdopterin synthase catalytic subunit MoaE"/>
    <property type="match status" value="1"/>
</dbReference>
<proteinExistence type="inferred from homology"/>
<comment type="subunit">
    <text evidence="10">Heterotetramer of 2 MoaD subunits and 2 MoaE subunits. Also stable as homodimer. The enzyme changes between these two forms during catalysis.</text>
</comment>
<dbReference type="NCBIfam" id="NF008347">
    <property type="entry name" value="PRK11130.1"/>
    <property type="match status" value="1"/>
</dbReference>
<feature type="compositionally biased region" description="Basic and acidic residues" evidence="16">
    <location>
        <begin position="214"/>
        <end position="224"/>
    </location>
</feature>
<dbReference type="GO" id="GO:0006777">
    <property type="term" value="P:Mo-molybdopterin cofactor biosynthetic process"/>
    <property type="evidence" value="ECO:0007669"/>
    <property type="project" value="UniProtKB-KW"/>
</dbReference>
<dbReference type="NCBIfam" id="NF007959">
    <property type="entry name" value="PRK10678.1"/>
    <property type="match status" value="1"/>
</dbReference>
<dbReference type="PANTHER" id="PTHR23404">
    <property type="entry name" value="MOLYBDOPTERIN SYNTHASE RELATED"/>
    <property type="match status" value="1"/>
</dbReference>
<feature type="region of interest" description="Disordered" evidence="16">
    <location>
        <begin position="214"/>
        <end position="233"/>
    </location>
</feature>
<keyword evidence="5" id="KW-0808">Transferase</keyword>
<comment type="pathway">
    <text evidence="1">Cofactor biosynthesis; molybdopterin biosynthesis.</text>
</comment>
<comment type="catalytic activity">
    <reaction evidence="15">
        <text>2 [molybdopterin-synthase sulfur-carrier protein]-C-terminal-Gly-aminoethanethioate + cyclic pyranopterin phosphate + H2O = molybdopterin + 2 [molybdopterin-synthase sulfur-carrier protein]-C-terminal Gly-Gly + 2 H(+)</text>
        <dbReference type="Rhea" id="RHEA:26333"/>
        <dbReference type="Rhea" id="RHEA-COMP:12202"/>
        <dbReference type="Rhea" id="RHEA-COMP:19907"/>
        <dbReference type="ChEBI" id="CHEBI:15377"/>
        <dbReference type="ChEBI" id="CHEBI:15378"/>
        <dbReference type="ChEBI" id="CHEBI:58698"/>
        <dbReference type="ChEBI" id="CHEBI:59648"/>
        <dbReference type="ChEBI" id="CHEBI:90778"/>
        <dbReference type="ChEBI" id="CHEBI:232372"/>
        <dbReference type="EC" id="2.8.1.12"/>
    </reaction>
</comment>
<dbReference type="GO" id="GO:0000166">
    <property type="term" value="F:nucleotide binding"/>
    <property type="evidence" value="ECO:0007669"/>
    <property type="project" value="UniProtKB-KW"/>
</dbReference>
<accession>A0A090TEW4</accession>
<dbReference type="EMBL" id="BBMT01000016">
    <property type="protein sequence ID" value="GAL37329.1"/>
    <property type="molecule type" value="Genomic_DNA"/>
</dbReference>
<evidence type="ECO:0000313" key="17">
    <source>
        <dbReference type="EMBL" id="GAL37329.1"/>
    </source>
</evidence>
<evidence type="ECO:0000256" key="4">
    <source>
        <dbReference type="ARBA" id="ARBA00013858"/>
    </source>
</evidence>
<dbReference type="NCBIfam" id="TIGR01682">
    <property type="entry name" value="moaD"/>
    <property type="match status" value="1"/>
</dbReference>
<evidence type="ECO:0000256" key="9">
    <source>
        <dbReference type="ARBA" id="ARBA00024247"/>
    </source>
</evidence>
<evidence type="ECO:0000256" key="16">
    <source>
        <dbReference type="SAM" id="MobiDB-lite"/>
    </source>
</evidence>
<dbReference type="SUPFAM" id="SSF54690">
    <property type="entry name" value="Molybdopterin synthase subunit MoaE"/>
    <property type="match status" value="1"/>
</dbReference>
<evidence type="ECO:0000256" key="15">
    <source>
        <dbReference type="ARBA" id="ARBA00049878"/>
    </source>
</evidence>
<dbReference type="UniPathway" id="UPA00344"/>
<dbReference type="OrthoDB" id="9803224at2"/>
<dbReference type="Proteomes" id="UP000029224">
    <property type="component" value="Unassembled WGS sequence"/>
</dbReference>
<dbReference type="InterPro" id="IPR012675">
    <property type="entry name" value="Beta-grasp_dom_sf"/>
</dbReference>
<evidence type="ECO:0000256" key="12">
    <source>
        <dbReference type="ARBA" id="ARBA00030407"/>
    </source>
</evidence>
<evidence type="ECO:0000313" key="18">
    <source>
        <dbReference type="Proteomes" id="UP000029224"/>
    </source>
</evidence>